<evidence type="ECO:0000256" key="1">
    <source>
        <dbReference type="SAM" id="SignalP"/>
    </source>
</evidence>
<proteinExistence type="predicted"/>
<dbReference type="PANTHER" id="PTHR36695">
    <property type="entry name" value="AGAP008648-PA"/>
    <property type="match status" value="1"/>
</dbReference>
<gene>
    <name evidence="3" type="ORF">pipiens_014485</name>
</gene>
<feature type="signal peptide" evidence="1">
    <location>
        <begin position="1"/>
        <end position="20"/>
    </location>
</feature>
<protein>
    <recommendedName>
        <fullName evidence="2">Farnesoic acid O-methyl transferase domain-containing protein</fullName>
    </recommendedName>
</protein>
<comment type="caution">
    <text evidence="3">The sequence shown here is derived from an EMBL/GenBank/DDBJ whole genome shotgun (WGS) entry which is preliminary data.</text>
</comment>
<dbReference type="EMBL" id="JBEHCU010009340">
    <property type="protein sequence ID" value="KAL1380061.1"/>
    <property type="molecule type" value="Genomic_DNA"/>
</dbReference>
<organism evidence="3 4">
    <name type="scientific">Culex pipiens pipiens</name>
    <name type="common">Northern house mosquito</name>
    <dbReference type="NCBI Taxonomy" id="38569"/>
    <lineage>
        <taxon>Eukaryota</taxon>
        <taxon>Metazoa</taxon>
        <taxon>Ecdysozoa</taxon>
        <taxon>Arthropoda</taxon>
        <taxon>Hexapoda</taxon>
        <taxon>Insecta</taxon>
        <taxon>Pterygota</taxon>
        <taxon>Neoptera</taxon>
        <taxon>Endopterygota</taxon>
        <taxon>Diptera</taxon>
        <taxon>Nematocera</taxon>
        <taxon>Culicoidea</taxon>
        <taxon>Culicidae</taxon>
        <taxon>Culicinae</taxon>
        <taxon>Culicini</taxon>
        <taxon>Culex</taxon>
        <taxon>Culex</taxon>
    </lineage>
</organism>
<feature type="chain" id="PRO_5044872817" description="Farnesoic acid O-methyl transferase domain-containing protein" evidence="1">
    <location>
        <begin position="21"/>
        <end position="192"/>
    </location>
</feature>
<reference evidence="3 4" key="1">
    <citation type="submission" date="2024-05" db="EMBL/GenBank/DDBJ databases">
        <title>Culex pipiens pipiens assembly and annotation.</title>
        <authorList>
            <person name="Alout H."/>
            <person name="Durand T."/>
        </authorList>
    </citation>
    <scope>NUCLEOTIDE SEQUENCE [LARGE SCALE GENOMIC DNA]</scope>
    <source>
        <strain evidence="3">HA-2024</strain>
        <tissue evidence="3">Whole body</tissue>
    </source>
</reference>
<evidence type="ECO:0000313" key="3">
    <source>
        <dbReference type="EMBL" id="KAL1380061.1"/>
    </source>
</evidence>
<sequence>MISVIVVFAIVTVLSCPTEAGYQNTFEATKGCLKYNSHQGYKFTHPYFSTGAYRNVRRGPNNATEFRFGVLGDHDGIFRLAPVQNPYDSTLMHEIVLSGWAGTKTDVRRYVRTSPSEMNNYSMFKIQSSYGLLSQFDPLMFTLTIYSNGSAKLAKDGDKYPFFEFQDSTLSFRYIGFCNWNVPVIYFFDCPL</sequence>
<evidence type="ECO:0000259" key="2">
    <source>
        <dbReference type="Pfam" id="PF12248"/>
    </source>
</evidence>
<dbReference type="InterPro" id="IPR022041">
    <property type="entry name" value="Methyltransf_FA"/>
</dbReference>
<dbReference type="Pfam" id="PF12248">
    <property type="entry name" value="Methyltransf_FA"/>
    <property type="match status" value="1"/>
</dbReference>
<accession>A0ABD1CUF1</accession>
<feature type="domain" description="Farnesoic acid O-methyl transferase" evidence="2">
    <location>
        <begin position="41"/>
        <end position="191"/>
    </location>
</feature>
<evidence type="ECO:0000313" key="4">
    <source>
        <dbReference type="Proteomes" id="UP001562425"/>
    </source>
</evidence>
<dbReference type="PANTHER" id="PTHR36695:SF12">
    <property type="entry name" value="AGAP008648-PA"/>
    <property type="match status" value="1"/>
</dbReference>
<dbReference type="AlphaFoldDB" id="A0ABD1CUF1"/>
<keyword evidence="4" id="KW-1185">Reference proteome</keyword>
<keyword evidence="1" id="KW-0732">Signal</keyword>
<name>A0ABD1CUF1_CULPP</name>
<dbReference type="Proteomes" id="UP001562425">
    <property type="component" value="Unassembled WGS sequence"/>
</dbReference>